<protein>
    <submittedName>
        <fullName evidence="2">Ribosomal protein S18 acetylase RimI-like enzyme</fullName>
    </submittedName>
</protein>
<feature type="domain" description="N-acetyltransferase" evidence="1">
    <location>
        <begin position="1"/>
        <end position="144"/>
    </location>
</feature>
<keyword evidence="3" id="KW-1185">Reference proteome</keyword>
<dbReference type="InterPro" id="IPR016181">
    <property type="entry name" value="Acyl_CoA_acyltransferase"/>
</dbReference>
<organism evidence="2 3">
    <name type="scientific">Paenibacillus endophyticus</name>
    <dbReference type="NCBI Taxonomy" id="1294268"/>
    <lineage>
        <taxon>Bacteria</taxon>
        <taxon>Bacillati</taxon>
        <taxon>Bacillota</taxon>
        <taxon>Bacilli</taxon>
        <taxon>Bacillales</taxon>
        <taxon>Paenibacillaceae</taxon>
        <taxon>Paenibacillus</taxon>
    </lineage>
</organism>
<dbReference type="GO" id="GO:0016747">
    <property type="term" value="F:acyltransferase activity, transferring groups other than amino-acyl groups"/>
    <property type="evidence" value="ECO:0007669"/>
    <property type="project" value="InterPro"/>
</dbReference>
<dbReference type="Pfam" id="PF00583">
    <property type="entry name" value="Acetyltransf_1"/>
    <property type="match status" value="1"/>
</dbReference>
<dbReference type="SUPFAM" id="SSF55729">
    <property type="entry name" value="Acyl-CoA N-acyltransferases (Nat)"/>
    <property type="match status" value="1"/>
</dbReference>
<keyword evidence="2" id="KW-0689">Ribosomal protein</keyword>
<evidence type="ECO:0000313" key="2">
    <source>
        <dbReference type="EMBL" id="MBB3153994.1"/>
    </source>
</evidence>
<dbReference type="PROSITE" id="PS51186">
    <property type="entry name" value="GNAT"/>
    <property type="match status" value="1"/>
</dbReference>
<dbReference type="CDD" id="cd04301">
    <property type="entry name" value="NAT_SF"/>
    <property type="match status" value="1"/>
</dbReference>
<name>A0A7W5CBY2_9BACL</name>
<dbReference type="Proteomes" id="UP000518605">
    <property type="component" value="Unassembled WGS sequence"/>
</dbReference>
<keyword evidence="2" id="KW-0687">Ribonucleoprotein</keyword>
<comment type="caution">
    <text evidence="2">The sequence shown here is derived from an EMBL/GenBank/DDBJ whole genome shotgun (WGS) entry which is preliminary data.</text>
</comment>
<dbReference type="AlphaFoldDB" id="A0A7W5CBY2"/>
<proteinExistence type="predicted"/>
<dbReference type="Gene3D" id="3.40.630.30">
    <property type="match status" value="1"/>
</dbReference>
<dbReference type="EMBL" id="JACHXW010000013">
    <property type="protein sequence ID" value="MBB3153994.1"/>
    <property type="molecule type" value="Genomic_DNA"/>
</dbReference>
<accession>A0A7W5CBY2</accession>
<sequence>MNQWDGLEYDPKHIEHCFFYGDIPPEGEKENYRIFTIRQEDREEIIGILSVYHGYPTFDSVYITFLYIGTELQGKGFGKETEAQLCKEIIKLGFEHIRVNIAIKNWQAIRFWTVAGFNGISGIYGDKVHSEDTFANIELMKSLNMRNIYQEFSESR</sequence>
<gene>
    <name evidence="2" type="ORF">FHS16_004070</name>
</gene>
<evidence type="ECO:0000259" key="1">
    <source>
        <dbReference type="PROSITE" id="PS51186"/>
    </source>
</evidence>
<dbReference type="InterPro" id="IPR000182">
    <property type="entry name" value="GNAT_dom"/>
</dbReference>
<evidence type="ECO:0000313" key="3">
    <source>
        <dbReference type="Proteomes" id="UP000518605"/>
    </source>
</evidence>
<dbReference type="GO" id="GO:0005840">
    <property type="term" value="C:ribosome"/>
    <property type="evidence" value="ECO:0007669"/>
    <property type="project" value="UniProtKB-KW"/>
</dbReference>
<reference evidence="2 3" key="1">
    <citation type="submission" date="2020-08" db="EMBL/GenBank/DDBJ databases">
        <title>Genomic Encyclopedia of Type Strains, Phase III (KMG-III): the genomes of soil and plant-associated and newly described type strains.</title>
        <authorList>
            <person name="Whitman W."/>
        </authorList>
    </citation>
    <scope>NUCLEOTIDE SEQUENCE [LARGE SCALE GENOMIC DNA]</scope>
    <source>
        <strain evidence="2 3">CECT 8234</strain>
    </source>
</reference>